<dbReference type="AlphaFoldDB" id="A0A368JXK7"/>
<protein>
    <submittedName>
        <fullName evidence="1">DUF4595 domain-containing protein</fullName>
    </submittedName>
</protein>
<evidence type="ECO:0000313" key="1">
    <source>
        <dbReference type="EMBL" id="RCR71363.1"/>
    </source>
</evidence>
<dbReference type="OrthoDB" id="951589at2"/>
<dbReference type="EMBL" id="QOWE01000001">
    <property type="protein sequence ID" value="RCR71363.1"/>
    <property type="molecule type" value="Genomic_DNA"/>
</dbReference>
<gene>
    <name evidence="1" type="ORF">DUE52_00030</name>
</gene>
<comment type="caution">
    <text evidence="1">The sequence shown here is derived from an EMBL/GenBank/DDBJ whole genome shotgun (WGS) entry which is preliminary data.</text>
</comment>
<dbReference type="Proteomes" id="UP000253383">
    <property type="component" value="Unassembled WGS sequence"/>
</dbReference>
<sequence>MNQSIRLLTFFLCFSALTGLVSCERETPVFPRQSATEQPQTVGLDDEILVVASKKYTLVKHGTKTLAYAADGKLKKVTFSPGHYIDYTYQDGEFRRVFTKEYNDNKLDVATTYYIHRAQVAGGYPYESSPPAGAYYKNYPDQCYLVSTERYMHYKQGDEIIKTEHLYTYNDKGQLAKMDLSNFQGTYYPFKRIDFAYNAAGDLTKATEYNAQNVKIRESTFEYTAFGDPIQNDRNALNPEEMQVDPYVTVFGKYSKHLARGKKREAFAPYSLLSNTYYQYAINGDGYVTKQDTYNLMNAQLILSTPFEYTVTFPRIVL</sequence>
<dbReference type="RefSeq" id="WP_114403894.1">
    <property type="nucleotide sequence ID" value="NZ_QOWE01000001.1"/>
</dbReference>
<keyword evidence="2" id="KW-1185">Reference proteome</keyword>
<reference evidence="1 2" key="1">
    <citation type="submission" date="2018-07" db="EMBL/GenBank/DDBJ databases">
        <title>Genome analysis of Larkinella rosea.</title>
        <authorList>
            <person name="Zhou Z."/>
            <person name="Wang G."/>
        </authorList>
    </citation>
    <scope>NUCLEOTIDE SEQUENCE [LARGE SCALE GENOMIC DNA]</scope>
    <source>
        <strain evidence="2">zzj9</strain>
    </source>
</reference>
<proteinExistence type="predicted"/>
<evidence type="ECO:0000313" key="2">
    <source>
        <dbReference type="Proteomes" id="UP000253383"/>
    </source>
</evidence>
<accession>A0A368JXK7</accession>
<dbReference type="PROSITE" id="PS51257">
    <property type="entry name" value="PROKAR_LIPOPROTEIN"/>
    <property type="match status" value="1"/>
</dbReference>
<name>A0A368JXK7_9BACT</name>
<organism evidence="1 2">
    <name type="scientific">Larkinella punicea</name>
    <dbReference type="NCBI Taxonomy" id="2315727"/>
    <lineage>
        <taxon>Bacteria</taxon>
        <taxon>Pseudomonadati</taxon>
        <taxon>Bacteroidota</taxon>
        <taxon>Cytophagia</taxon>
        <taxon>Cytophagales</taxon>
        <taxon>Spirosomataceae</taxon>
        <taxon>Larkinella</taxon>
    </lineage>
</organism>